<dbReference type="InterPro" id="IPR017853">
    <property type="entry name" value="GH"/>
</dbReference>
<accession>A0A848L4Q3</accession>
<proteinExistence type="predicted"/>
<dbReference type="GO" id="GO:0009251">
    <property type="term" value="P:glucan catabolic process"/>
    <property type="evidence" value="ECO:0007669"/>
    <property type="project" value="TreeGrafter"/>
</dbReference>
<keyword evidence="2" id="KW-0326">Glycosidase</keyword>
<protein>
    <submittedName>
        <fullName evidence="5">Glycoside hydrolase family 5 protein</fullName>
    </submittedName>
</protein>
<dbReference type="AlphaFoldDB" id="A0A848L4Q3"/>
<dbReference type="PANTHER" id="PTHR34142:SF1">
    <property type="entry name" value="GLYCOSIDE HYDROLASE FAMILY 5 DOMAIN-CONTAINING PROTEIN"/>
    <property type="match status" value="1"/>
</dbReference>
<reference evidence="5 6" key="1">
    <citation type="submission" date="2020-04" db="EMBL/GenBank/DDBJ databases">
        <title>Draft genome of Pyxidicoccus fallax type strain.</title>
        <authorList>
            <person name="Whitworth D.E."/>
        </authorList>
    </citation>
    <scope>NUCLEOTIDE SEQUENCE [LARGE SCALE GENOMIC DNA]</scope>
    <source>
        <strain evidence="5 6">DSM 14698</strain>
    </source>
</reference>
<feature type="signal peptide" evidence="3">
    <location>
        <begin position="1"/>
        <end position="26"/>
    </location>
</feature>
<evidence type="ECO:0000256" key="2">
    <source>
        <dbReference type="ARBA" id="ARBA00023295"/>
    </source>
</evidence>
<evidence type="ECO:0000313" key="5">
    <source>
        <dbReference type="EMBL" id="NMO13950.1"/>
    </source>
</evidence>
<evidence type="ECO:0000259" key="4">
    <source>
        <dbReference type="Pfam" id="PF00150"/>
    </source>
</evidence>
<feature type="domain" description="Glycoside hydrolase family 5" evidence="4">
    <location>
        <begin position="177"/>
        <end position="299"/>
    </location>
</feature>
<feature type="chain" id="PRO_5032586128" evidence="3">
    <location>
        <begin position="27"/>
        <end position="665"/>
    </location>
</feature>
<dbReference type="PANTHER" id="PTHR34142">
    <property type="entry name" value="ENDO-BETA-1,4-GLUCANASE A"/>
    <property type="match status" value="1"/>
</dbReference>
<evidence type="ECO:0000313" key="6">
    <source>
        <dbReference type="Proteomes" id="UP000518300"/>
    </source>
</evidence>
<evidence type="ECO:0000256" key="3">
    <source>
        <dbReference type="SAM" id="SignalP"/>
    </source>
</evidence>
<dbReference type="Proteomes" id="UP000518300">
    <property type="component" value="Unassembled WGS sequence"/>
</dbReference>
<evidence type="ECO:0000256" key="1">
    <source>
        <dbReference type="ARBA" id="ARBA00022801"/>
    </source>
</evidence>
<gene>
    <name evidence="5" type="ORF">HG543_03635</name>
</gene>
<dbReference type="SUPFAM" id="SSF51445">
    <property type="entry name" value="(Trans)glycosidases"/>
    <property type="match status" value="1"/>
</dbReference>
<dbReference type="Pfam" id="PF00150">
    <property type="entry name" value="Cellulase"/>
    <property type="match status" value="2"/>
</dbReference>
<name>A0A848L4Q3_9BACT</name>
<dbReference type="GO" id="GO:0004553">
    <property type="term" value="F:hydrolase activity, hydrolyzing O-glycosyl compounds"/>
    <property type="evidence" value="ECO:0007669"/>
    <property type="project" value="InterPro"/>
</dbReference>
<dbReference type="InterPro" id="IPR001547">
    <property type="entry name" value="Glyco_hydro_5"/>
</dbReference>
<dbReference type="Gene3D" id="3.20.20.80">
    <property type="entry name" value="Glycosidases"/>
    <property type="match status" value="2"/>
</dbReference>
<comment type="caution">
    <text evidence="5">The sequence shown here is derived from an EMBL/GenBank/DDBJ whole genome shotgun (WGS) entry which is preliminary data.</text>
</comment>
<keyword evidence="3" id="KW-0732">Signal</keyword>
<feature type="domain" description="Glycoside hydrolase family 5" evidence="4">
    <location>
        <begin position="467"/>
        <end position="629"/>
    </location>
</feature>
<dbReference type="RefSeq" id="WP_169343229.1">
    <property type="nucleotide sequence ID" value="NZ_JABBJJ010000010.1"/>
</dbReference>
<organism evidence="5 6">
    <name type="scientific">Pyxidicoccus fallax</name>
    <dbReference type="NCBI Taxonomy" id="394095"/>
    <lineage>
        <taxon>Bacteria</taxon>
        <taxon>Pseudomonadati</taxon>
        <taxon>Myxococcota</taxon>
        <taxon>Myxococcia</taxon>
        <taxon>Myxococcales</taxon>
        <taxon>Cystobacterineae</taxon>
        <taxon>Myxococcaceae</taxon>
        <taxon>Pyxidicoccus</taxon>
    </lineage>
</organism>
<sequence length="665" mass="73022">MHFRANNWVSLSALLLLLVTPLTASAVTFVNRGAQVGPRDVSSGQTVGFFIGIQSPEAVANVTLHFEIRPYNAATGVISSSAVYRKTVTGQNFASGETKEFNWGYTIDSNMVTGDYLWFTRATNATGSVVYFEAGRIVSNYTFHVNGVPAKRYVRGINLMDLGNAGGVLPGTYGTTYSKPSYNSLRFLKDQGGHTVVRIPFIWERIQPELGKPLNAQYLDLLLQTLKDANAAGLKVIVDMHNYGHYTNRGGVKLPFGAAGAPTPAQYAQAWSLIAAAIKAVPEAAAAVYAYDIMNEPHDLLPAEGTLLSPVSISNFETGTQGWLAQASESVVWESRNAQGSLKLTGTGTADHLVFGARLYASTQRTTSTQGRSFQAKVFVPTSTPGFVRARMVMSSSDWSTNFFSEEFPITKGVEHRVYFTPDATLWTTYRALGIQFIVDGTTGTAPHVFYVDQLNQGTRSGNLTAAQQWERYSQEVVNTLRNTNKDTTLVMVEGYSWASAEQWPTHHPRKWITDSANNIMYHAHIYMDSLDFPEYPDDGGGKYRSAHSVYLAEARRKGHASVGAYTISRVKPFTDWVAAQGTQGFIGEYGWPSTQMKPGDNGAWEADGDEFLRFLDGIGMGATMWASGSWEKLPACNILNAYELEPRYTRLSQAAVLERHPGKP</sequence>
<dbReference type="EMBL" id="JABBJJ010000010">
    <property type="protein sequence ID" value="NMO13950.1"/>
    <property type="molecule type" value="Genomic_DNA"/>
</dbReference>
<keyword evidence="6" id="KW-1185">Reference proteome</keyword>
<keyword evidence="1 5" id="KW-0378">Hydrolase</keyword>